<reference evidence="11 12" key="1">
    <citation type="journal article" date="2010" name="Genome Biol.">
        <title>A first genome assembly of the barley fungal pathogen Pyrenophora teres f. teres.</title>
        <authorList>
            <person name="Ellwood S.R."/>
            <person name="Liu Z."/>
            <person name="Syme R.A."/>
            <person name="Lai Z."/>
            <person name="Hane J.K."/>
            <person name="Keiper F."/>
            <person name="Moffat C.S."/>
            <person name="Oliver R.P."/>
            <person name="Friesen T.L."/>
        </authorList>
    </citation>
    <scope>NUCLEOTIDE SEQUENCE [LARGE SCALE GENOMIC DNA]</scope>
    <source>
        <strain evidence="11 12">0-1</strain>
    </source>
</reference>
<feature type="domain" description="Matrin-type" evidence="10">
    <location>
        <begin position="400"/>
        <end position="431"/>
    </location>
</feature>
<evidence type="ECO:0000256" key="7">
    <source>
        <dbReference type="ARBA" id="ARBA00023242"/>
    </source>
</evidence>
<dbReference type="PROSITE" id="PS50171">
    <property type="entry name" value="ZF_MATRIN"/>
    <property type="match status" value="1"/>
</dbReference>
<dbReference type="InterPro" id="IPR036236">
    <property type="entry name" value="Znf_C2H2_sf"/>
</dbReference>
<dbReference type="SUPFAM" id="SSF57667">
    <property type="entry name" value="beta-beta-alpha zinc fingers"/>
    <property type="match status" value="1"/>
</dbReference>
<dbReference type="Pfam" id="PF12108">
    <property type="entry name" value="SF3a60_bindingd"/>
    <property type="match status" value="1"/>
</dbReference>
<dbReference type="InterPro" id="IPR031774">
    <property type="entry name" value="SF3A3_dom"/>
</dbReference>
<dbReference type="HOGENOM" id="CLU_027160_1_0_1"/>
<feature type="region of interest" description="Disordered" evidence="8">
    <location>
        <begin position="324"/>
        <end position="343"/>
    </location>
</feature>
<dbReference type="Gene3D" id="3.30.160.60">
    <property type="entry name" value="Classic Zinc Finger"/>
    <property type="match status" value="1"/>
</dbReference>
<dbReference type="SUPFAM" id="SSF56112">
    <property type="entry name" value="Protein kinase-like (PK-like)"/>
    <property type="match status" value="1"/>
</dbReference>
<keyword evidence="4" id="KW-0479">Metal-binding</keyword>
<dbReference type="Pfam" id="PF12171">
    <property type="entry name" value="zf-C2H2_jaz"/>
    <property type="match status" value="1"/>
</dbReference>
<accession>E3S617</accession>
<dbReference type="OrthoDB" id="2160351at2759"/>
<dbReference type="PANTHER" id="PTHR12786">
    <property type="entry name" value="SPLICING FACTOR SF3A-RELATED"/>
    <property type="match status" value="1"/>
</dbReference>
<dbReference type="Pfam" id="PF11931">
    <property type="entry name" value="SF3a60_Prp9_C"/>
    <property type="match status" value="1"/>
</dbReference>
<dbReference type="GO" id="GO:0005524">
    <property type="term" value="F:ATP binding"/>
    <property type="evidence" value="ECO:0007669"/>
    <property type="project" value="InterPro"/>
</dbReference>
<evidence type="ECO:0000256" key="8">
    <source>
        <dbReference type="SAM" id="MobiDB-lite"/>
    </source>
</evidence>
<comment type="similarity">
    <text evidence="2">Belongs to the SF3A3 family.</text>
</comment>
<dbReference type="GO" id="GO:0004672">
    <property type="term" value="F:protein kinase activity"/>
    <property type="evidence" value="ECO:0007669"/>
    <property type="project" value="InterPro"/>
</dbReference>
<dbReference type="PROSITE" id="PS50011">
    <property type="entry name" value="PROTEIN_KINASE_DOM"/>
    <property type="match status" value="1"/>
</dbReference>
<keyword evidence="5" id="KW-0863">Zinc-finger</keyword>
<evidence type="ECO:0000259" key="9">
    <source>
        <dbReference type="PROSITE" id="PS50011"/>
    </source>
</evidence>
<feature type="compositionally biased region" description="Polar residues" evidence="8">
    <location>
        <begin position="279"/>
        <end position="297"/>
    </location>
</feature>
<dbReference type="Proteomes" id="UP000001067">
    <property type="component" value="Unassembled WGS sequence"/>
</dbReference>
<dbReference type="KEGG" id="pte:PTT_18130"/>
<organism evidence="12">
    <name type="scientific">Pyrenophora teres f. teres (strain 0-1)</name>
    <name type="common">Barley net blotch fungus</name>
    <name type="synonym">Drechslera teres f. teres</name>
    <dbReference type="NCBI Taxonomy" id="861557"/>
    <lineage>
        <taxon>Eukaryota</taxon>
        <taxon>Fungi</taxon>
        <taxon>Dikarya</taxon>
        <taxon>Ascomycota</taxon>
        <taxon>Pezizomycotina</taxon>
        <taxon>Dothideomycetes</taxon>
        <taxon>Pleosporomycetidae</taxon>
        <taxon>Pleosporales</taxon>
        <taxon>Pleosporineae</taxon>
        <taxon>Pleosporaceae</taxon>
        <taxon>Pyrenophora</taxon>
    </lineage>
</organism>
<evidence type="ECO:0000256" key="1">
    <source>
        <dbReference type="ARBA" id="ARBA00004123"/>
    </source>
</evidence>
<sequence length="662" mass="77004">MLLEDQRQLHEDLERLEDAAAERLLDDPPHIRDRLARDHDIARFLEQIESQSSRLLKIYEDEDGKREDEVRSLAHGDTMESFMQQIAEIRDFHNRYPNEPVENLEKVYKKRSPEDQMQSIAAIGSMFTGEEGFGRFFDLSTLHVQYSNIDILRDKRRLSYLQFLDHFDVFTPPERQKKLKSEDYFRWLKAMQDYLENFMRRTKPLENLEKLFANFDKEFEELWAKEEVPGWEKDNAESAPANGEAQGEGIWCSACKKGFSKETVYENHLTGKKHKKALQESQNGAQDTKQTNSTSADIQRFKERAIAEREFRIKKLVAAMQTERSDTKVNVERKQGMTERERQQELEQLYSETLEDGAKDDDKDSDGEGTIANPLKLPLAWDGKPIPFWLYKLHGLGQELPCEICGNFVYKGRRAFDKHFNEPRHIHGLKCLGITNATLFREITSIEEAEALWRKIQKDKKKERALAENVVEMEDNEGNVMPEKVYRDLAAAAYLHDDRMIKHKQIKPSEVILSSNGLWMTYFGWFLDISELSNSATDNGLTISAKYHASERASRGKRYYGRSEDIFGLGCIYSEMMYQIVARISAQQGKGYTHYANLYQVEKELEMLLKSNQGNQRVRHLAQLIKTMMVRDDEARPRNSEVVNVLDVDFQDGLSFFGACYP</sequence>
<evidence type="ECO:0000259" key="10">
    <source>
        <dbReference type="PROSITE" id="PS50171"/>
    </source>
</evidence>
<evidence type="ECO:0000256" key="5">
    <source>
        <dbReference type="ARBA" id="ARBA00022771"/>
    </source>
</evidence>
<keyword evidence="7" id="KW-0539">Nucleus</keyword>
<dbReference type="STRING" id="861557.E3S617"/>
<dbReference type="AlphaFoldDB" id="E3S617"/>
<name>E3S617_PYRTT</name>
<dbReference type="InterPro" id="IPR021966">
    <property type="entry name" value="SF3a60_bindingd"/>
</dbReference>
<feature type="region of interest" description="Disordered" evidence="8">
    <location>
        <begin position="352"/>
        <end position="374"/>
    </location>
</feature>
<evidence type="ECO:0000313" key="11">
    <source>
        <dbReference type="EMBL" id="EFQ86605.1"/>
    </source>
</evidence>
<feature type="region of interest" description="Disordered" evidence="8">
    <location>
        <begin position="274"/>
        <end position="298"/>
    </location>
</feature>
<protein>
    <submittedName>
        <fullName evidence="11">Uncharacterized protein</fullName>
    </submittedName>
</protein>
<dbReference type="InterPro" id="IPR000690">
    <property type="entry name" value="Matrin/U1-C_Znf_C2H2"/>
</dbReference>
<dbReference type="SMART" id="SM00451">
    <property type="entry name" value="ZnF_U1"/>
    <property type="match status" value="1"/>
</dbReference>
<dbReference type="Gene3D" id="1.10.510.10">
    <property type="entry name" value="Transferase(Phosphotransferase) domain 1"/>
    <property type="match status" value="1"/>
</dbReference>
<keyword evidence="3" id="KW-0597">Phosphoprotein</keyword>
<dbReference type="GO" id="GO:0005681">
    <property type="term" value="C:spliceosomal complex"/>
    <property type="evidence" value="ECO:0007669"/>
    <property type="project" value="InterPro"/>
</dbReference>
<dbReference type="InterPro" id="IPR024598">
    <property type="entry name" value="SF3a60/Prp9_C"/>
</dbReference>
<dbReference type="eggNOG" id="KOG2636">
    <property type="taxonomic scope" value="Eukaryota"/>
</dbReference>
<keyword evidence="12" id="KW-1185">Reference proteome</keyword>
<evidence type="ECO:0000256" key="2">
    <source>
        <dbReference type="ARBA" id="ARBA00008776"/>
    </source>
</evidence>
<dbReference type="InterPro" id="IPR051421">
    <property type="entry name" value="RNA_Proc_DNA_Dmg_Regulator"/>
</dbReference>
<evidence type="ECO:0000256" key="3">
    <source>
        <dbReference type="ARBA" id="ARBA00022553"/>
    </source>
</evidence>
<dbReference type="Pfam" id="PF16837">
    <property type="entry name" value="SF3A3"/>
    <property type="match status" value="1"/>
</dbReference>
<proteinExistence type="inferred from homology"/>
<evidence type="ECO:0000313" key="12">
    <source>
        <dbReference type="Proteomes" id="UP000001067"/>
    </source>
</evidence>
<evidence type="ECO:0000256" key="6">
    <source>
        <dbReference type="ARBA" id="ARBA00022833"/>
    </source>
</evidence>
<dbReference type="InterPro" id="IPR000719">
    <property type="entry name" value="Prot_kinase_dom"/>
</dbReference>
<gene>
    <name evidence="11" type="ORF">PTT_18130</name>
</gene>
<keyword evidence="6" id="KW-0862">Zinc</keyword>
<feature type="domain" description="Protein kinase" evidence="9">
    <location>
        <begin position="360"/>
        <end position="657"/>
    </location>
</feature>
<dbReference type="GO" id="GO:0005686">
    <property type="term" value="C:U2 snRNP"/>
    <property type="evidence" value="ECO:0007669"/>
    <property type="project" value="EnsemblFungi"/>
</dbReference>
<dbReference type="InterPro" id="IPR003604">
    <property type="entry name" value="Matrin/U1-like-C_Znf_C2H2"/>
</dbReference>
<dbReference type="EMBL" id="GL537344">
    <property type="protein sequence ID" value="EFQ86605.1"/>
    <property type="molecule type" value="Genomic_DNA"/>
</dbReference>
<dbReference type="InterPro" id="IPR011009">
    <property type="entry name" value="Kinase-like_dom_sf"/>
</dbReference>
<dbReference type="GO" id="GO:0008270">
    <property type="term" value="F:zinc ion binding"/>
    <property type="evidence" value="ECO:0007669"/>
    <property type="project" value="UniProtKB-KW"/>
</dbReference>
<dbReference type="PROSITE" id="PS00028">
    <property type="entry name" value="ZINC_FINGER_C2H2_1"/>
    <property type="match status" value="1"/>
</dbReference>
<dbReference type="PANTHER" id="PTHR12786:SF2">
    <property type="entry name" value="SPLICING FACTOR 3A SUBUNIT 3"/>
    <property type="match status" value="1"/>
</dbReference>
<comment type="subcellular location">
    <subcellularLocation>
        <location evidence="1">Nucleus</location>
    </subcellularLocation>
</comment>
<dbReference type="InterPro" id="IPR022755">
    <property type="entry name" value="Znf_C2H2_jaz"/>
</dbReference>
<evidence type="ECO:0000256" key="4">
    <source>
        <dbReference type="ARBA" id="ARBA00022723"/>
    </source>
</evidence>
<dbReference type="GO" id="GO:0003723">
    <property type="term" value="F:RNA binding"/>
    <property type="evidence" value="ECO:0007669"/>
    <property type="project" value="InterPro"/>
</dbReference>
<dbReference type="GO" id="GO:0000398">
    <property type="term" value="P:mRNA splicing, via spliceosome"/>
    <property type="evidence" value="ECO:0007669"/>
    <property type="project" value="InterPro"/>
</dbReference>
<dbReference type="InterPro" id="IPR013087">
    <property type="entry name" value="Znf_C2H2_type"/>
</dbReference>